<name>A0ABS6FIP5_9FIRM</name>
<reference evidence="1 2" key="1">
    <citation type="submission" date="2021-06" db="EMBL/GenBank/DDBJ databases">
        <authorList>
            <person name="Sun Q."/>
            <person name="Li D."/>
        </authorList>
    </citation>
    <scope>NUCLEOTIDE SEQUENCE [LARGE SCALE GENOMIC DNA]</scope>
    <source>
        <strain evidence="1 2">MSJ-1</strain>
    </source>
</reference>
<protein>
    <submittedName>
        <fullName evidence="1">DUF1637 domain-containing protein</fullName>
    </submittedName>
</protein>
<dbReference type="Proteomes" id="UP000783742">
    <property type="component" value="Unassembled WGS sequence"/>
</dbReference>
<accession>A0ABS6FIP5</accession>
<gene>
    <name evidence="1" type="ORF">KQI68_04535</name>
</gene>
<dbReference type="RefSeq" id="WP_216548954.1">
    <property type="nucleotide sequence ID" value="NZ_JAHLQO010000003.1"/>
</dbReference>
<evidence type="ECO:0000313" key="2">
    <source>
        <dbReference type="Proteomes" id="UP000783742"/>
    </source>
</evidence>
<organism evidence="1 2">
    <name type="scientific">Peptoniphilus ovalis</name>
    <dbReference type="NCBI Taxonomy" id="2841503"/>
    <lineage>
        <taxon>Bacteria</taxon>
        <taxon>Bacillati</taxon>
        <taxon>Bacillota</taxon>
        <taxon>Tissierellia</taxon>
        <taxon>Tissierellales</taxon>
        <taxon>Peptoniphilaceae</taxon>
        <taxon>Peptoniphilus</taxon>
    </lineage>
</organism>
<dbReference type="EMBL" id="JAHLQO010000003">
    <property type="protein sequence ID" value="MBU5669106.1"/>
    <property type="molecule type" value="Genomic_DNA"/>
</dbReference>
<evidence type="ECO:0000313" key="1">
    <source>
        <dbReference type="EMBL" id="MBU5669106.1"/>
    </source>
</evidence>
<keyword evidence="2" id="KW-1185">Reference proteome</keyword>
<proteinExistence type="predicted"/>
<comment type="caution">
    <text evidence="1">The sequence shown here is derived from an EMBL/GenBank/DDBJ whole genome shotgun (WGS) entry which is preliminary data.</text>
</comment>
<sequence length="95" mass="10728">MIGYVGNMSGKIFNEDEFTLIKRTLAAGENIEEQNYTDKTVLITIVIGSINVMLNNEEERNLEPGKVLKFDGDFPVSVHANDRSEYFVTLINKSK</sequence>